<organism evidence="2 3">
    <name type="scientific">Tetraparma gracilis</name>
    <dbReference type="NCBI Taxonomy" id="2962635"/>
    <lineage>
        <taxon>Eukaryota</taxon>
        <taxon>Sar</taxon>
        <taxon>Stramenopiles</taxon>
        <taxon>Ochrophyta</taxon>
        <taxon>Bolidophyceae</taxon>
        <taxon>Parmales</taxon>
        <taxon>Triparmaceae</taxon>
        <taxon>Tetraparma</taxon>
    </lineage>
</organism>
<feature type="compositionally biased region" description="Basic residues" evidence="1">
    <location>
        <begin position="427"/>
        <end position="436"/>
    </location>
</feature>
<feature type="compositionally biased region" description="Acidic residues" evidence="1">
    <location>
        <begin position="252"/>
        <end position="266"/>
    </location>
</feature>
<feature type="compositionally biased region" description="Basic and acidic residues" evidence="1">
    <location>
        <begin position="304"/>
        <end position="317"/>
    </location>
</feature>
<feature type="region of interest" description="Disordered" evidence="1">
    <location>
        <begin position="35"/>
        <end position="82"/>
    </location>
</feature>
<evidence type="ECO:0000256" key="1">
    <source>
        <dbReference type="SAM" id="MobiDB-lite"/>
    </source>
</evidence>
<gene>
    <name evidence="2" type="ORF">TeGR_g1675</name>
</gene>
<sequence>PLPPPPRPADFDETQHVLHSAAIAQSVRITNNAQEEKAATHDANGRSLKSIREGEAAKEAAEKKKKRKTEEKEEGGGSLERENAALRAALAELTGKVASLETEIREEVAEEFEDMIAEIHADYAEQREAALGARAVPTPHKSVRKLQSERANDYVDELLDKLRECEEEMGRMRVEFDTRIAEKDEEIAALTEAARDGGGMEDPNITSISAVSDDAAAASPEAGESVLPAAKIDTDGTVKYDEDLQESSVEQEWQEEGEEEEEEEEKKEEVEERKAVPESPAPQVMAQSEQIDQDSDVEVVEPTTAEKAELDKQQQEKKLKRLPRARCSEVACVPLGMVKKEKADAAAEEAGADDATPVVKKEKKGLFAKLTGVGSSKKRAGGEGPRVTRSKKAALEGPDGRPSIERKSLGDATNTIARGAAVEKSFFKRPKGRAPRGKTWNTEVGEWQVV</sequence>
<comment type="caution">
    <text evidence="2">The sequence shown here is derived from an EMBL/GenBank/DDBJ whole genome shotgun (WGS) entry which is preliminary data.</text>
</comment>
<dbReference type="EMBL" id="BRYB01003019">
    <property type="protein sequence ID" value="GMI29143.1"/>
    <property type="molecule type" value="Genomic_DNA"/>
</dbReference>
<reference evidence="2 3" key="1">
    <citation type="journal article" date="2023" name="Commun. Biol.">
        <title>Genome analysis of Parmales, the sister group of diatoms, reveals the evolutionary specialization of diatoms from phago-mixotrophs to photoautotrophs.</title>
        <authorList>
            <person name="Ban H."/>
            <person name="Sato S."/>
            <person name="Yoshikawa S."/>
            <person name="Yamada K."/>
            <person name="Nakamura Y."/>
            <person name="Ichinomiya M."/>
            <person name="Sato N."/>
            <person name="Blanc-Mathieu R."/>
            <person name="Endo H."/>
            <person name="Kuwata A."/>
            <person name="Ogata H."/>
        </authorList>
    </citation>
    <scope>NUCLEOTIDE SEQUENCE [LARGE SCALE GENOMIC DNA]</scope>
</reference>
<feature type="compositionally biased region" description="Basic and acidic residues" evidence="1">
    <location>
        <begin position="267"/>
        <end position="276"/>
    </location>
</feature>
<evidence type="ECO:0000313" key="3">
    <source>
        <dbReference type="Proteomes" id="UP001165060"/>
    </source>
</evidence>
<feature type="region of interest" description="Disordered" evidence="1">
    <location>
        <begin position="427"/>
        <end position="450"/>
    </location>
</feature>
<dbReference type="Proteomes" id="UP001165060">
    <property type="component" value="Unassembled WGS sequence"/>
</dbReference>
<evidence type="ECO:0000313" key="2">
    <source>
        <dbReference type="EMBL" id="GMI29143.1"/>
    </source>
</evidence>
<feature type="region of interest" description="Disordered" evidence="1">
    <location>
        <begin position="212"/>
        <end position="323"/>
    </location>
</feature>
<accession>A0ABQ6MMI8</accession>
<protein>
    <submittedName>
        <fullName evidence="2">Uncharacterized protein</fullName>
    </submittedName>
</protein>
<feature type="compositionally biased region" description="Basic and acidic residues" evidence="1">
    <location>
        <begin position="398"/>
        <end position="409"/>
    </location>
</feature>
<name>A0ABQ6MMI8_9STRA</name>
<proteinExistence type="predicted"/>
<feature type="compositionally biased region" description="Low complexity" evidence="1">
    <location>
        <begin position="212"/>
        <end position="226"/>
    </location>
</feature>
<feature type="compositionally biased region" description="Basic and acidic residues" evidence="1">
    <location>
        <begin position="232"/>
        <end position="242"/>
    </location>
</feature>
<feature type="region of interest" description="Disordered" evidence="1">
    <location>
        <begin position="374"/>
        <end position="412"/>
    </location>
</feature>
<keyword evidence="3" id="KW-1185">Reference proteome</keyword>
<feature type="non-terminal residue" evidence="2">
    <location>
        <position position="1"/>
    </location>
</feature>